<comment type="caution">
    <text evidence="2">The sequence shown here is derived from an EMBL/GenBank/DDBJ whole genome shotgun (WGS) entry which is preliminary data.</text>
</comment>
<dbReference type="EMBL" id="JARK01001613">
    <property type="protein sequence ID" value="EYB86527.1"/>
    <property type="molecule type" value="Genomic_DNA"/>
</dbReference>
<evidence type="ECO:0000313" key="2">
    <source>
        <dbReference type="EMBL" id="EYB86527.1"/>
    </source>
</evidence>
<keyword evidence="3" id="KW-1185">Reference proteome</keyword>
<gene>
    <name evidence="2" type="primary">Acey_s0277.g1116</name>
    <name evidence="2" type="ORF">Y032_0277g1116</name>
</gene>
<evidence type="ECO:0000313" key="3">
    <source>
        <dbReference type="Proteomes" id="UP000024635"/>
    </source>
</evidence>
<evidence type="ECO:0000256" key="1">
    <source>
        <dbReference type="SAM" id="MobiDB-lite"/>
    </source>
</evidence>
<reference evidence="3" key="1">
    <citation type="journal article" date="2015" name="Nat. Genet.">
        <title>The genome and transcriptome of the zoonotic hookworm Ancylostoma ceylanicum identify infection-specific gene families.</title>
        <authorList>
            <person name="Schwarz E.M."/>
            <person name="Hu Y."/>
            <person name="Antoshechkin I."/>
            <person name="Miller M.M."/>
            <person name="Sternberg P.W."/>
            <person name="Aroian R.V."/>
        </authorList>
    </citation>
    <scope>NUCLEOTIDE SEQUENCE</scope>
    <source>
        <strain evidence="3">HY135</strain>
    </source>
</reference>
<proteinExistence type="predicted"/>
<accession>A0A016S889</accession>
<protein>
    <submittedName>
        <fullName evidence="2">Uncharacterized protein</fullName>
    </submittedName>
</protein>
<organism evidence="2 3">
    <name type="scientific">Ancylostoma ceylanicum</name>
    <dbReference type="NCBI Taxonomy" id="53326"/>
    <lineage>
        <taxon>Eukaryota</taxon>
        <taxon>Metazoa</taxon>
        <taxon>Ecdysozoa</taxon>
        <taxon>Nematoda</taxon>
        <taxon>Chromadorea</taxon>
        <taxon>Rhabditida</taxon>
        <taxon>Rhabditina</taxon>
        <taxon>Rhabditomorpha</taxon>
        <taxon>Strongyloidea</taxon>
        <taxon>Ancylostomatidae</taxon>
        <taxon>Ancylostomatinae</taxon>
        <taxon>Ancylostoma</taxon>
    </lineage>
</organism>
<feature type="region of interest" description="Disordered" evidence="1">
    <location>
        <begin position="1"/>
        <end position="67"/>
    </location>
</feature>
<dbReference type="AlphaFoldDB" id="A0A016S889"/>
<dbReference type="Proteomes" id="UP000024635">
    <property type="component" value="Unassembled WGS sequence"/>
</dbReference>
<sequence length="67" mass="8234">MEGMEMQARSRSGRKMTEEEKVDYPASARVRQQCESRKREWKEWKRNKQEWKRNDTRGERMDAGKQQ</sequence>
<name>A0A016S889_9BILA</name>
<feature type="compositionally biased region" description="Basic and acidic residues" evidence="1">
    <location>
        <begin position="32"/>
        <end position="67"/>
    </location>
</feature>